<evidence type="ECO:0008006" key="5">
    <source>
        <dbReference type="Google" id="ProtNLM"/>
    </source>
</evidence>
<keyword evidence="2" id="KW-0547">Nucleotide-binding</keyword>
<dbReference type="InterPro" id="IPR050238">
    <property type="entry name" value="DNA_Rep/Repair_Clamp_Loader"/>
</dbReference>
<dbReference type="AlphaFoldDB" id="A0A6C0HI40"/>
<evidence type="ECO:0000313" key="4">
    <source>
        <dbReference type="EMBL" id="QHT80124.1"/>
    </source>
</evidence>
<keyword evidence="1" id="KW-0235">DNA replication</keyword>
<evidence type="ECO:0000256" key="3">
    <source>
        <dbReference type="ARBA" id="ARBA00022840"/>
    </source>
</evidence>
<accession>A0A6C0HI40</accession>
<evidence type="ECO:0000256" key="1">
    <source>
        <dbReference type="ARBA" id="ARBA00022705"/>
    </source>
</evidence>
<dbReference type="GO" id="GO:0006261">
    <property type="term" value="P:DNA-templated DNA replication"/>
    <property type="evidence" value="ECO:0007669"/>
    <property type="project" value="TreeGrafter"/>
</dbReference>
<dbReference type="PANTHER" id="PTHR11669">
    <property type="entry name" value="REPLICATION FACTOR C / DNA POLYMERASE III GAMMA-TAU SUBUNIT"/>
    <property type="match status" value="1"/>
</dbReference>
<evidence type="ECO:0000256" key="2">
    <source>
        <dbReference type="ARBA" id="ARBA00022741"/>
    </source>
</evidence>
<reference evidence="4" key="1">
    <citation type="journal article" date="2020" name="Nature">
        <title>Giant virus diversity and host interactions through global metagenomics.</title>
        <authorList>
            <person name="Schulz F."/>
            <person name="Roux S."/>
            <person name="Paez-Espino D."/>
            <person name="Jungbluth S."/>
            <person name="Walsh D.A."/>
            <person name="Denef V.J."/>
            <person name="McMahon K.D."/>
            <person name="Konstantinidis K.T."/>
            <person name="Eloe-Fadrosh E.A."/>
            <person name="Kyrpides N.C."/>
            <person name="Woyke T."/>
        </authorList>
    </citation>
    <scope>NUCLEOTIDE SEQUENCE</scope>
    <source>
        <strain evidence="4">GVMAG-M-3300023184-105</strain>
    </source>
</reference>
<keyword evidence="3" id="KW-0067">ATP-binding</keyword>
<dbReference type="GO" id="GO:0006281">
    <property type="term" value="P:DNA repair"/>
    <property type="evidence" value="ECO:0007669"/>
    <property type="project" value="TreeGrafter"/>
</dbReference>
<dbReference type="PANTHER" id="PTHR11669:SF20">
    <property type="entry name" value="REPLICATION FACTOR C SUBUNIT 4"/>
    <property type="match status" value="1"/>
</dbReference>
<proteinExistence type="predicted"/>
<name>A0A6C0HI40_9ZZZZ</name>
<dbReference type="GO" id="GO:0005663">
    <property type="term" value="C:DNA replication factor C complex"/>
    <property type="evidence" value="ECO:0007669"/>
    <property type="project" value="TreeGrafter"/>
</dbReference>
<dbReference type="SUPFAM" id="SSF52540">
    <property type="entry name" value="P-loop containing nucleoside triphosphate hydrolases"/>
    <property type="match status" value="1"/>
</dbReference>
<sequence length="273" mass="32200">MSNSLEILNHHEEINQKLNYFYETKKIPNIIVYGSNGTGKKTIIYSFLNKIYQSDKQKIKSNVMIVNCAHGKGIKFIREDLKLFAKTNVHFNNGILFKSIVLLNADFLTIDAQSALRRCIELFSHTTRFFIIIENKNKLLNPILSRFCTIYVPEHMIDGKIVNLHEHSLQKKYPIDDILTSHYSEFSNKLDICFKQPAYLTTNNLNELVCHFYEHGFSCLEIMDWIKRTELIHTENKSDLSMKYHNIRREFRCEKMLMFFLLLSIKRFCVKIA</sequence>
<dbReference type="EMBL" id="MN739962">
    <property type="protein sequence ID" value="QHT80124.1"/>
    <property type="molecule type" value="Genomic_DNA"/>
</dbReference>
<dbReference type="InterPro" id="IPR027417">
    <property type="entry name" value="P-loop_NTPase"/>
</dbReference>
<dbReference type="GO" id="GO:0003689">
    <property type="term" value="F:DNA clamp loader activity"/>
    <property type="evidence" value="ECO:0007669"/>
    <property type="project" value="TreeGrafter"/>
</dbReference>
<organism evidence="4">
    <name type="scientific">viral metagenome</name>
    <dbReference type="NCBI Taxonomy" id="1070528"/>
    <lineage>
        <taxon>unclassified sequences</taxon>
        <taxon>metagenomes</taxon>
        <taxon>organismal metagenomes</taxon>
    </lineage>
</organism>
<dbReference type="GO" id="GO:0005524">
    <property type="term" value="F:ATP binding"/>
    <property type="evidence" value="ECO:0007669"/>
    <property type="project" value="UniProtKB-KW"/>
</dbReference>
<protein>
    <recommendedName>
        <fullName evidence="5">AAA+ ATPase domain-containing protein</fullName>
    </recommendedName>
</protein>
<dbReference type="Gene3D" id="3.40.50.300">
    <property type="entry name" value="P-loop containing nucleotide triphosphate hydrolases"/>
    <property type="match status" value="1"/>
</dbReference>